<dbReference type="Proteomes" id="UP000001510">
    <property type="component" value="Chromosome"/>
</dbReference>
<reference evidence="2 3" key="1">
    <citation type="journal article" date="2007" name="DNA Res.">
        <title>Complete genomic structure of the bloom-forming toxic cyanobacterium Microcystis aeruginosa NIES-843.</title>
        <authorList>
            <person name="Kaneko T."/>
            <person name="Nakajima N."/>
            <person name="Okamoto S."/>
            <person name="Suzuki I."/>
            <person name="Tanabe Y."/>
            <person name="Tamaoki M."/>
            <person name="Nakamura Y."/>
            <person name="Kasai F."/>
            <person name="Watanabe A."/>
            <person name="Kawashima K."/>
            <person name="Kishida Y."/>
            <person name="Ono A."/>
            <person name="Shimizu Y."/>
            <person name="Takahashi C."/>
            <person name="Minami C."/>
            <person name="Fujishiro T."/>
            <person name="Kohara M."/>
            <person name="Katoh M."/>
            <person name="Nakazaki N."/>
            <person name="Nakayama S."/>
            <person name="Yamada M."/>
            <person name="Tabata S."/>
            <person name="Watanabe M.M."/>
        </authorList>
    </citation>
    <scope>NUCLEOTIDE SEQUENCE [LARGE SCALE GENOMIC DNA]</scope>
    <source>
        <strain evidence="3">NIES-843 / IAM M-247</strain>
    </source>
</reference>
<dbReference type="PaxDb" id="449447-MAE_29080"/>
<dbReference type="HOGENOM" id="CLU_337338_0_0_3"/>
<dbReference type="Gene3D" id="2.40.128.340">
    <property type="match status" value="3"/>
</dbReference>
<organism evidence="2 3">
    <name type="scientific">Microcystis aeruginosa (strain NIES-843 / IAM M-2473)</name>
    <dbReference type="NCBI Taxonomy" id="449447"/>
    <lineage>
        <taxon>Bacteria</taxon>
        <taxon>Bacillati</taxon>
        <taxon>Cyanobacteriota</taxon>
        <taxon>Cyanophyceae</taxon>
        <taxon>Oscillatoriophycideae</taxon>
        <taxon>Chroococcales</taxon>
        <taxon>Microcystaceae</taxon>
        <taxon>Microcystis</taxon>
    </lineage>
</organism>
<dbReference type="STRING" id="449447.MAE_29080"/>
<dbReference type="EnsemblBacteria" id="BAG02730">
    <property type="protein sequence ID" value="BAG02730"/>
    <property type="gene ID" value="MAE_29080"/>
</dbReference>
<evidence type="ECO:0000256" key="1">
    <source>
        <dbReference type="ARBA" id="ARBA00022729"/>
    </source>
</evidence>
<gene>
    <name evidence="2" type="ordered locus">MAE_29080</name>
</gene>
<dbReference type="PANTHER" id="PTHR46580">
    <property type="entry name" value="SENSOR KINASE-RELATED"/>
    <property type="match status" value="1"/>
</dbReference>
<dbReference type="SUPFAM" id="SSF55486">
    <property type="entry name" value="Metalloproteases ('zincins'), catalytic domain"/>
    <property type="match status" value="1"/>
</dbReference>
<accession>B0JJT8</accession>
<sequence length="880" mass="92677">MADFLDFVVRDSLLNPLTITLLSTDLEQIDEGTRHSIDAQIDDTDPLGRKGAILAESAQENDLKTGNSQSVSLNTSQSLSSLVSSNLQHIAGCNCSFCALPPFDPNLVKNQPKQSAATVSAALNLSQTFSLNSLAGANHTIYLDFNGHTTSGTSWNTAYNKANIVTPAFDFDGNTGSFSNAELERIQYIWQRVAEDFIPFNVNVTTQAPTNINDLIKSGSGDTRWGVRVAIGGSSYDWFGAGAGGVAYVGSFNWNSDTPTFVFDDQLGNGNEKYTAEAISHEVGHTLGLSHDGRITPSEGYYAGHGSGDTGWAPIMGVGYYQNLSQWSKGEYASANNTQDDLQIITTQNGFGYRTDDTGSTIATAKALTVSGASVSGNGIIERNTDVDFYSFTTGAGAISLTVNPFNRGPNLDILAELYNSAGTLIASSNPTDLLSANITANVAAGTYYLKIDGIGKGNPLTTGYTDYGSLGQYSISGSISNSYGNLTVTNQFIGDFASWSANSNVRVLTGDFNGDGKTDVSLVNQSAGWSTLPVAFSQGNGNFSVTNQFIGDFASWSANSNVRVLTGDFNGDGKTDVSLVNQSAGWSTLPVAFSQGNGNFSVTNQFIGDFASWSANSNVRVLTGDFNGDGKTDVSLVNQSAGWSTLPVAFSQGNGSFSVTNQFIGDFASWSANSNVRVLTGDFNGDGKTDVSLVNKSVGWNTLPVAFSQGNGSFSVTNQFIGDFASWAANPGVDALTGDFNGDGKTDVALINKSAGWNTLPVAFSQGNGSFSVTNQFIGDFASWAANPNVRVRTGDFNGDGKTDVALVNQSAGWNTLPVAFSQGNGSFSVTNQFIGDFASWAANPNVNVLTGNFNGDSKTDVALVNQSAGWNTLPVAFF</sequence>
<dbReference type="Gene3D" id="2.60.120.380">
    <property type="match status" value="1"/>
</dbReference>
<proteinExistence type="predicted"/>
<evidence type="ECO:0000313" key="3">
    <source>
        <dbReference type="Proteomes" id="UP000001510"/>
    </source>
</evidence>
<dbReference type="RefSeq" id="WP_012265924.1">
    <property type="nucleotide sequence ID" value="NC_010296.1"/>
</dbReference>
<dbReference type="eggNOG" id="COG2931">
    <property type="taxonomic scope" value="Bacteria"/>
</dbReference>
<dbReference type="eggNOG" id="COG1621">
    <property type="taxonomic scope" value="Bacteria"/>
</dbReference>
<dbReference type="PANTHER" id="PTHR46580:SF2">
    <property type="entry name" value="MAM DOMAIN-CONTAINING PROTEIN"/>
    <property type="match status" value="1"/>
</dbReference>
<dbReference type="AlphaFoldDB" id="B0JJT8"/>
<dbReference type="GO" id="GO:0008237">
    <property type="term" value="F:metallopeptidase activity"/>
    <property type="evidence" value="ECO:0007669"/>
    <property type="project" value="InterPro"/>
</dbReference>
<dbReference type="InterPro" id="IPR024079">
    <property type="entry name" value="MetalloPept_cat_dom_sf"/>
</dbReference>
<dbReference type="InterPro" id="IPR013517">
    <property type="entry name" value="FG-GAP"/>
</dbReference>
<dbReference type="KEGG" id="mar:MAE_29080"/>
<dbReference type="EMBL" id="AP009552">
    <property type="protein sequence ID" value="BAG02730.1"/>
    <property type="molecule type" value="Genomic_DNA"/>
</dbReference>
<dbReference type="Gene3D" id="3.40.390.10">
    <property type="entry name" value="Collagenase (Catalytic Domain)"/>
    <property type="match status" value="1"/>
</dbReference>
<dbReference type="SUPFAM" id="SSF69318">
    <property type="entry name" value="Integrin alpha N-terminal domain"/>
    <property type="match status" value="2"/>
</dbReference>
<name>B0JJT8_MICAN</name>
<dbReference type="Pfam" id="PF13582">
    <property type="entry name" value="Reprolysin_3"/>
    <property type="match status" value="1"/>
</dbReference>
<dbReference type="BioCyc" id="MAER449447:MAE_RS27715-MONOMER"/>
<evidence type="ECO:0000313" key="2">
    <source>
        <dbReference type="EMBL" id="BAG02730.1"/>
    </source>
</evidence>
<keyword evidence="1" id="KW-0732">Signal</keyword>
<keyword evidence="3" id="KW-1185">Reference proteome</keyword>
<dbReference type="InterPro" id="IPR028994">
    <property type="entry name" value="Integrin_alpha_N"/>
</dbReference>
<dbReference type="Pfam" id="PF13517">
    <property type="entry name" value="FG-GAP_3"/>
    <property type="match status" value="3"/>
</dbReference>
<protein>
    <submittedName>
        <fullName evidence="2">Uncharacterized protein</fullName>
    </submittedName>
</protein>